<reference evidence="3 4" key="1">
    <citation type="submission" date="2021-04" db="EMBL/GenBank/DDBJ databases">
        <authorList>
            <person name="Rodrigo-Torres L."/>
            <person name="Arahal R. D."/>
            <person name="Lucena T."/>
        </authorList>
    </citation>
    <scope>NUCLEOTIDE SEQUENCE [LARGE SCALE GENOMIC DNA]</scope>
    <source>
        <strain evidence="3 4">CECT 9623</strain>
    </source>
</reference>
<evidence type="ECO:0000313" key="4">
    <source>
        <dbReference type="Proteomes" id="UP000679725"/>
    </source>
</evidence>
<organism evidence="3 4">
    <name type="scientific">Dyadobacter linearis</name>
    <dbReference type="NCBI Taxonomy" id="2823330"/>
    <lineage>
        <taxon>Bacteria</taxon>
        <taxon>Pseudomonadati</taxon>
        <taxon>Bacteroidota</taxon>
        <taxon>Cytophagia</taxon>
        <taxon>Cytophagales</taxon>
        <taxon>Spirosomataceae</taxon>
        <taxon>Dyadobacter</taxon>
    </lineage>
</organism>
<dbReference type="Proteomes" id="UP000679725">
    <property type="component" value="Unassembled WGS sequence"/>
</dbReference>
<keyword evidence="4" id="KW-1185">Reference proteome</keyword>
<evidence type="ECO:0000313" key="3">
    <source>
        <dbReference type="EMBL" id="CAG5073629.1"/>
    </source>
</evidence>
<dbReference type="EMBL" id="CAJRAU010000009">
    <property type="protein sequence ID" value="CAG5073629.1"/>
    <property type="molecule type" value="Genomic_DNA"/>
</dbReference>
<comment type="caution">
    <text evidence="3">The sequence shown here is derived from an EMBL/GenBank/DDBJ whole genome shotgun (WGS) entry which is preliminary data.</text>
</comment>
<protein>
    <submittedName>
        <fullName evidence="3">Uncharacterized protein</fullName>
    </submittedName>
</protein>
<feature type="signal peptide" evidence="2">
    <location>
        <begin position="1"/>
        <end position="21"/>
    </location>
</feature>
<gene>
    <name evidence="3" type="ORF">DYBT9623_04836</name>
</gene>
<sequence length="1561" mass="173559">MKIIRYTFLLYCILIIGHTAAAQNIKLPDEATQFMVQFKKLMDGSRNPQYMRAAAQLDSAWMSGFNTGQQMKFTSIIKAQVAKGQKAGPVLYILTRNAVYFAKQKPESFDSFLKFAESSGEKYDGKTLQKVMETVRLLNENKKLYAANYNSLYLVEGTYSYRFDTTNAEKANAEANLAAANDSWDTPVDTNFVIAPKSNPLPAVTGALIDLQNAKFAMVTASDSVVFGPANGSVALQNGIFVGKNGKFDWLAAGDSSIYADLDAYSFNISQPKIIAENVTLHHDQQLAAPIKGTLEYRGVKKVKGQPAPYPRFVSNGIDARLKDTRKSIDYLGGFSLIGTDMYSTSLSDKLSTVKVKYKDKLAFTARSKKFALRDSVISSSFAIYSMPLGSDSIYHQGVVFKYNDDEGLVKTSRMEKTDYAPLPYQDSYHKMNIWSQAMRWRFTNDKLEFHRIDGKQVVPVTLESQDFFKKERFREIAKEFGSQPLNMAASYVQTTKKSSFLAEELAAKYKQNPKILRNALDRLTLDGYFMYNKETDEFALSKKGVLFVLANIDKADYDNFQVASQYTSDNQTANATIYMPDTLLTVLGVSRFVVSDSLKIYAIPSDKKLIIGKNRSFTLNGQMVASNYQFRGQNIKFDYNKFFVNVAPSDSITFTPREKFAKGQKGEVGGHVKYDKGGTFYLSDPKNKSGLQKGIKKSPRLVVEDGMTVFFDQPERGTVLYPREVFFKIPKIDMDGLDNRDVIFDGTFNSNGIIPPIQTILKSMPDNSLGFEYKPPVTDIKLYEGKALAKFTDTLTMDNSGLHSKAILKYLSASMTAKNVLLTSDSLMASGEVASIKEATIGKGYFPAVALKDFALKWYPNADSMFINTTGKSFTFHQGTTNLEGSLLLRSTGLYGNGKLKRADSELTSPDIKFNKDGFLANRSEFAINSGEAKSAKKLLTGNNVNIDFNFKTGIANFLTDESGFGSDTSGMQIPTASYQTLIGSAKWDMNKKTILMKGIGETSTYTSTDSTQEGLTFSGTEALYDIEKVSLNIKGVPFIQTADVKIIPDKGIVSVDSKGKIAPLKKARIEIDTLNVAHRLRDADIRIDSRNHFEGSATYQYITARKDTFNIKMQNFELREIGAVEEGKRSRNNNPSGPIKYYTTARADVKEEENLILSPRIQFKGGINLIAYEPSLQLDGFVKPVIKFRKDFQSSWIVYKESPGETVAININKDLKNEHEIPLSVGLHYNEARGMYISFLSPKESDGDEDIYLAQGALNYDEDNKAFKVSPPPGADGLIDEANALRFDDKTGLATFSGPFKFIGADWLQSVGSAEVQVDSAKYSFNSMLLLKLPALDPISQPMAAKIVETNLEEQNSTAADDDFEQLNQKLSALIGSKATDAYAKLTAAGYKPLFEASPVLDVPMLLSNVNLRWSPTHQAYYSQGPIGVAHFGRNNINAQMEGVLEIRRGVEGDEFSLYLQASPDIWYYIDYKLGELGVVSSQLDFNDQITAKSKNVKSKDMSLVSIGSEEKDMFVNRFDDFYQPAIKKAKLVKSTEKKKPVSAPAAQKKKKEEPTEGF</sequence>
<accession>A0ABM8UX45</accession>
<dbReference type="RefSeq" id="WP_215236097.1">
    <property type="nucleotide sequence ID" value="NZ_CAJRAU010000009.1"/>
</dbReference>
<proteinExistence type="predicted"/>
<evidence type="ECO:0000256" key="2">
    <source>
        <dbReference type="SAM" id="SignalP"/>
    </source>
</evidence>
<evidence type="ECO:0000256" key="1">
    <source>
        <dbReference type="SAM" id="MobiDB-lite"/>
    </source>
</evidence>
<keyword evidence="2" id="KW-0732">Signal</keyword>
<name>A0ABM8UX45_9BACT</name>
<feature type="region of interest" description="Disordered" evidence="1">
    <location>
        <begin position="1535"/>
        <end position="1561"/>
    </location>
</feature>
<feature type="chain" id="PRO_5045625937" evidence="2">
    <location>
        <begin position="22"/>
        <end position="1561"/>
    </location>
</feature>